<proteinExistence type="predicted"/>
<evidence type="ECO:0000313" key="1">
    <source>
        <dbReference type="EMBL" id="ANO35560.1"/>
    </source>
</evidence>
<accession>A0AAN0XZM0</accession>
<keyword evidence="1" id="KW-0614">Plasmid</keyword>
<evidence type="ECO:0000313" key="2">
    <source>
        <dbReference type="Proteomes" id="UP000092018"/>
    </source>
</evidence>
<gene>
    <name evidence="1" type="ORF">A6E01_20320</name>
</gene>
<dbReference type="AlphaFoldDB" id="A0AAN0XZM0"/>
<organism evidence="1 2">
    <name type="scientific">Vibrio breoganii</name>
    <dbReference type="NCBI Taxonomy" id="553239"/>
    <lineage>
        <taxon>Bacteria</taxon>
        <taxon>Pseudomonadati</taxon>
        <taxon>Pseudomonadota</taxon>
        <taxon>Gammaproteobacteria</taxon>
        <taxon>Vibrionales</taxon>
        <taxon>Vibrionaceae</taxon>
        <taxon>Vibrio</taxon>
    </lineage>
</organism>
<geneLocation type="plasmid" evidence="1 2">
    <name>unnamed1</name>
</geneLocation>
<dbReference type="Proteomes" id="UP000092018">
    <property type="component" value="Plasmid unnamed1"/>
</dbReference>
<name>A0AAN0XZM0_9VIBR</name>
<reference evidence="1 2" key="1">
    <citation type="submission" date="2016-06" db="EMBL/GenBank/DDBJ databases">
        <title>Adaptive Radiation by Waves of Gene Transfer Leads to Fine-Scale Resource Partitioning in Marine Microbes.</title>
        <authorList>
            <person name="Hehemann J.-H."/>
            <person name="Arevalo P."/>
            <person name="Datta M.S."/>
            <person name="Yu X."/>
            <person name="Corzett C."/>
            <person name="Henschel A."/>
            <person name="Preheim S.P."/>
            <person name="Timberlake S."/>
            <person name="Alm E.J."/>
            <person name="Polz M.F."/>
        </authorList>
    </citation>
    <scope>NUCLEOTIDE SEQUENCE [LARGE SCALE GENOMIC DNA]</scope>
    <source>
        <strain evidence="1 2">FF50</strain>
        <plasmid evidence="1 2">unnamed1</plasmid>
    </source>
</reference>
<dbReference type="EMBL" id="CP016179">
    <property type="protein sequence ID" value="ANO35560.1"/>
    <property type="molecule type" value="Genomic_DNA"/>
</dbReference>
<sequence length="92" mass="10417">MSQLMISNKDIHDYCLERDLSVLTADGFEGAILGISDCIAHGYDPRVVYSIERCIDILVKDGMSHEEAIEYFYYNCNSAFVEGAPVFIHTEF</sequence>
<dbReference type="KEGG" id="vbr:A6E01_20320"/>
<protein>
    <submittedName>
        <fullName evidence="1">Uncharacterized protein</fullName>
    </submittedName>
</protein>